<dbReference type="Pfam" id="PF00672">
    <property type="entry name" value="HAMP"/>
    <property type="match status" value="1"/>
</dbReference>
<dbReference type="CDD" id="cd06225">
    <property type="entry name" value="HAMP"/>
    <property type="match status" value="1"/>
</dbReference>
<keyword evidence="2" id="KW-0488">Methylation</keyword>
<dbReference type="InterPro" id="IPR047347">
    <property type="entry name" value="YvaQ-like_sensor"/>
</dbReference>
<comment type="subcellular location">
    <subcellularLocation>
        <location evidence="1">Membrane</location>
    </subcellularLocation>
</comment>
<keyword evidence="5" id="KW-0175">Coiled coil</keyword>
<accession>A0A1H4EPB8</accession>
<dbReference type="PANTHER" id="PTHR43531:SF14">
    <property type="entry name" value="METHYL-ACCEPTING CHEMOTAXIS PROTEIN I-RELATED"/>
    <property type="match status" value="1"/>
</dbReference>
<dbReference type="AlphaFoldDB" id="A0A1H4EPB8"/>
<dbReference type="GO" id="GO:0007165">
    <property type="term" value="P:signal transduction"/>
    <property type="evidence" value="ECO:0007669"/>
    <property type="project" value="UniProtKB-KW"/>
</dbReference>
<dbReference type="SMART" id="SM00304">
    <property type="entry name" value="HAMP"/>
    <property type="match status" value="1"/>
</dbReference>
<sequence>MKLATKLWISTALLLMLIFSIVGLSMWRFASMEEQRESSLKLLSAKVTAAYAWSKLADTAALRTQAMIISADPALSDVFSKDNVATISRIAAVQKTIATLAHTAADRKQLDTIAGLRKQVLATRDKVVALRSTDAGKSAALAMLNEQYMPVQTAYGHAIGTFVELQEQQLAAAQADFARQRYIIVATAAILFVALALSVLAGAAALIRSIRRPLLEVNQLAARIAQGDLSAELTVTRVDEFGELMGSILAMSRSLEGIVQRIRAAAGSIGTASSQIASGNLDLSQRTEQQAASLEETAASMEELTGTVRQNTDNARHAGTLASSAVGTAERGNAVVSRVVTTMAEISQSSTKIGDIIAIIEGIAFQTNILALNAAVEAARAGEQGRGFAVVAGEVRTLAQRSSSAAKEIRELIETSAERVRAGSVLVEEAGQRMKEIDTSVRRVTDIMSEISAASADQQSGIEQVALAVTQMDEVTQQNAALVEEAAAAAQSLEEQGRDLKATVEVFRLSDYRLAAGHA</sequence>
<reference evidence="10" key="1">
    <citation type="submission" date="2016-10" db="EMBL/GenBank/DDBJ databases">
        <authorList>
            <person name="Varghese N."/>
            <person name="Submissions S."/>
        </authorList>
    </citation>
    <scope>NUCLEOTIDE SEQUENCE [LARGE SCALE GENOMIC DNA]</scope>
    <source>
        <strain evidence="10">LMG 24000</strain>
    </source>
</reference>
<feature type="domain" description="Methyl-accepting transducer" evidence="7">
    <location>
        <begin position="265"/>
        <end position="494"/>
    </location>
</feature>
<gene>
    <name evidence="9" type="ORF">SAMN05192564_103514</name>
</gene>
<dbReference type="PRINTS" id="PR00260">
    <property type="entry name" value="CHEMTRNSDUCR"/>
</dbReference>
<dbReference type="FunFam" id="1.10.287.950:FF:000001">
    <property type="entry name" value="Methyl-accepting chemotaxis sensory transducer"/>
    <property type="match status" value="1"/>
</dbReference>
<dbReference type="Proteomes" id="UP000198638">
    <property type="component" value="Unassembled WGS sequence"/>
</dbReference>
<dbReference type="CDD" id="cd19411">
    <property type="entry name" value="MCP2201-like_sensor"/>
    <property type="match status" value="1"/>
</dbReference>
<evidence type="ECO:0000313" key="10">
    <source>
        <dbReference type="Proteomes" id="UP000198638"/>
    </source>
</evidence>
<proteinExistence type="inferred from homology"/>
<keyword evidence="4" id="KW-0807">Transducer</keyword>
<keyword evidence="6" id="KW-1133">Transmembrane helix</keyword>
<evidence type="ECO:0000256" key="5">
    <source>
        <dbReference type="SAM" id="Coils"/>
    </source>
</evidence>
<dbReference type="PROSITE" id="PS50111">
    <property type="entry name" value="CHEMOTAXIS_TRANSDUC_2"/>
    <property type="match status" value="1"/>
</dbReference>
<dbReference type="InterPro" id="IPR004090">
    <property type="entry name" value="Chemotax_Me-accpt_rcpt"/>
</dbReference>
<keyword evidence="6" id="KW-0812">Transmembrane</keyword>
<evidence type="ECO:0000256" key="4">
    <source>
        <dbReference type="PROSITE-ProRule" id="PRU00284"/>
    </source>
</evidence>
<organism evidence="9 10">
    <name type="scientific">Paraburkholderia sartisoli</name>
    <dbReference type="NCBI Taxonomy" id="83784"/>
    <lineage>
        <taxon>Bacteria</taxon>
        <taxon>Pseudomonadati</taxon>
        <taxon>Pseudomonadota</taxon>
        <taxon>Betaproteobacteria</taxon>
        <taxon>Burkholderiales</taxon>
        <taxon>Burkholderiaceae</taxon>
        <taxon>Paraburkholderia</taxon>
    </lineage>
</organism>
<evidence type="ECO:0000256" key="1">
    <source>
        <dbReference type="ARBA" id="ARBA00004370"/>
    </source>
</evidence>
<dbReference type="GO" id="GO:0005886">
    <property type="term" value="C:plasma membrane"/>
    <property type="evidence" value="ECO:0007669"/>
    <property type="project" value="TreeGrafter"/>
</dbReference>
<keyword evidence="6" id="KW-0472">Membrane</keyword>
<dbReference type="InterPro" id="IPR051310">
    <property type="entry name" value="MCP_chemotaxis"/>
</dbReference>
<dbReference type="RefSeq" id="WP_090533825.1">
    <property type="nucleotide sequence ID" value="NZ_FNRQ01000003.1"/>
</dbReference>
<evidence type="ECO:0000313" key="9">
    <source>
        <dbReference type="EMBL" id="SEA86964.1"/>
    </source>
</evidence>
<feature type="transmembrane region" description="Helical" evidence="6">
    <location>
        <begin position="6"/>
        <end position="27"/>
    </location>
</feature>
<protein>
    <submittedName>
        <fullName evidence="9">Methyl-accepting chemotaxis protein</fullName>
    </submittedName>
</protein>
<dbReference type="GO" id="GO:0004888">
    <property type="term" value="F:transmembrane signaling receptor activity"/>
    <property type="evidence" value="ECO:0007669"/>
    <property type="project" value="InterPro"/>
</dbReference>
<dbReference type="EMBL" id="FNRQ01000003">
    <property type="protein sequence ID" value="SEA86964.1"/>
    <property type="molecule type" value="Genomic_DNA"/>
</dbReference>
<dbReference type="SMART" id="SM00283">
    <property type="entry name" value="MA"/>
    <property type="match status" value="1"/>
</dbReference>
<evidence type="ECO:0000259" key="7">
    <source>
        <dbReference type="PROSITE" id="PS50111"/>
    </source>
</evidence>
<dbReference type="SUPFAM" id="SSF58104">
    <property type="entry name" value="Methyl-accepting chemotaxis protein (MCP) signaling domain"/>
    <property type="match status" value="1"/>
</dbReference>
<dbReference type="STRING" id="83784.SAMN05192564_103514"/>
<evidence type="ECO:0000259" key="8">
    <source>
        <dbReference type="PROSITE" id="PS50885"/>
    </source>
</evidence>
<dbReference type="CDD" id="cd11386">
    <property type="entry name" value="MCP_signal"/>
    <property type="match status" value="1"/>
</dbReference>
<comment type="similarity">
    <text evidence="3">Belongs to the methyl-accepting chemotaxis (MCP) protein family.</text>
</comment>
<dbReference type="InterPro" id="IPR003660">
    <property type="entry name" value="HAMP_dom"/>
</dbReference>
<feature type="transmembrane region" description="Helical" evidence="6">
    <location>
        <begin position="182"/>
        <end position="207"/>
    </location>
</feature>
<name>A0A1H4EPB8_9BURK</name>
<keyword evidence="10" id="KW-1185">Reference proteome</keyword>
<feature type="coiled-coil region" evidence="5">
    <location>
        <begin position="472"/>
        <end position="503"/>
    </location>
</feature>
<dbReference type="PROSITE" id="PS50885">
    <property type="entry name" value="HAMP"/>
    <property type="match status" value="1"/>
</dbReference>
<evidence type="ECO:0000256" key="2">
    <source>
        <dbReference type="ARBA" id="ARBA00022481"/>
    </source>
</evidence>
<feature type="domain" description="HAMP" evidence="8">
    <location>
        <begin position="208"/>
        <end position="260"/>
    </location>
</feature>
<dbReference type="Gene3D" id="1.10.287.950">
    <property type="entry name" value="Methyl-accepting chemotaxis protein"/>
    <property type="match status" value="1"/>
</dbReference>
<evidence type="ECO:0000256" key="3">
    <source>
        <dbReference type="ARBA" id="ARBA00029447"/>
    </source>
</evidence>
<dbReference type="PANTHER" id="PTHR43531">
    <property type="entry name" value="PROTEIN ICFG"/>
    <property type="match status" value="1"/>
</dbReference>
<dbReference type="Pfam" id="PF00015">
    <property type="entry name" value="MCPsignal"/>
    <property type="match status" value="1"/>
</dbReference>
<dbReference type="GO" id="GO:0006935">
    <property type="term" value="P:chemotaxis"/>
    <property type="evidence" value="ECO:0007669"/>
    <property type="project" value="InterPro"/>
</dbReference>
<dbReference type="InterPro" id="IPR004089">
    <property type="entry name" value="MCPsignal_dom"/>
</dbReference>
<evidence type="ECO:0000256" key="6">
    <source>
        <dbReference type="SAM" id="Phobius"/>
    </source>
</evidence>